<dbReference type="KEGG" id="ota:OT_ostta12g00300"/>
<feature type="transmembrane region" description="Helical" evidence="8">
    <location>
        <begin position="371"/>
        <end position="389"/>
    </location>
</feature>
<dbReference type="OrthoDB" id="534912at2759"/>
<keyword evidence="7" id="KW-0924">Ammonia transport</keyword>
<dbReference type="GO" id="GO:0005886">
    <property type="term" value="C:plasma membrane"/>
    <property type="evidence" value="ECO:0007669"/>
    <property type="project" value="TreeGrafter"/>
</dbReference>
<evidence type="ECO:0000256" key="4">
    <source>
        <dbReference type="ARBA" id="ARBA00022692"/>
    </source>
</evidence>
<proteinExistence type="inferred from homology"/>
<dbReference type="PANTHER" id="PTHR11730:SF6">
    <property type="entry name" value="AMMONIUM TRANSPORTER"/>
    <property type="match status" value="1"/>
</dbReference>
<reference evidence="11" key="1">
    <citation type="journal article" date="2006" name="Proc. Natl. Acad. Sci. U.S.A.">
        <title>Genome analysis of the smallest free-living eukaryote Ostreococcus tauri unveils many unique features.</title>
        <authorList>
            <person name="Derelle E."/>
            <person name="Ferraz C."/>
            <person name="Rombauts S."/>
            <person name="Rouze P."/>
            <person name="Worden A.Z."/>
            <person name="Robbens S."/>
            <person name="Partensky F."/>
            <person name="Degroeve S."/>
            <person name="Echeynie S."/>
            <person name="Cooke R."/>
            <person name="Saeys Y."/>
            <person name="Wuyts J."/>
            <person name="Jabbari K."/>
            <person name="Bowler C."/>
            <person name="Panaud O."/>
            <person name="Piegu B."/>
            <person name="Ball S.G."/>
            <person name="Ral J.-P."/>
            <person name="Bouget F.-Y."/>
            <person name="Piganeau G."/>
            <person name="De Baets B."/>
            <person name="Picard A."/>
            <person name="Delseny M."/>
            <person name="Demaille J."/>
            <person name="Van de Peer Y."/>
            <person name="Moreau H."/>
        </authorList>
    </citation>
    <scope>NUCLEOTIDE SEQUENCE [LARGE SCALE GENOMIC DNA]</scope>
    <source>
        <strain evidence="11">OTTH 0595 / CCAP 157/2 / RCC745</strain>
    </source>
</reference>
<dbReference type="PROSITE" id="PS01219">
    <property type="entry name" value="AMMONIUM_TRANSP"/>
    <property type="match status" value="1"/>
</dbReference>
<feature type="domain" description="Ammonium transporter AmtB-like" evidence="9">
    <location>
        <begin position="39"/>
        <end position="470"/>
    </location>
</feature>
<dbReference type="PANTHER" id="PTHR11730">
    <property type="entry name" value="AMMONIUM TRANSPORTER"/>
    <property type="match status" value="1"/>
</dbReference>
<name>A0A090M6A4_OSTTA</name>
<evidence type="ECO:0000256" key="6">
    <source>
        <dbReference type="ARBA" id="ARBA00023136"/>
    </source>
</evidence>
<dbReference type="RefSeq" id="XP_022840025.1">
    <property type="nucleotide sequence ID" value="XM_022982797.1"/>
</dbReference>
<dbReference type="GO" id="GO:0097272">
    <property type="term" value="P:ammonium homeostasis"/>
    <property type="evidence" value="ECO:0007669"/>
    <property type="project" value="TreeGrafter"/>
</dbReference>
<reference evidence="10 11" key="2">
    <citation type="journal article" date="2014" name="BMC Genomics">
        <title>An improved genome of the model marine alga Ostreococcus tauri unfolds by assessing Illumina de novo assemblies.</title>
        <authorList>
            <person name="Blanc-Mathieu R."/>
            <person name="Verhelst B."/>
            <person name="Derelle E."/>
            <person name="Rombauts S."/>
            <person name="Bouget F.Y."/>
            <person name="Carre I."/>
            <person name="Chateau A."/>
            <person name="Eyre-Walker A."/>
            <person name="Grimsley N."/>
            <person name="Moreau H."/>
            <person name="Piegu B."/>
            <person name="Rivals E."/>
            <person name="Schackwitz W."/>
            <person name="Van de Peer Y."/>
            <person name="Piganeau G."/>
        </authorList>
    </citation>
    <scope>NUCLEOTIDE SEQUENCE [LARGE SCALE GENOMIC DNA]</scope>
    <source>
        <strain evidence="11">OTTH 0595 / CCAP 157/2 / RCC745</strain>
    </source>
</reference>
<feature type="transmembrane region" description="Helical" evidence="8">
    <location>
        <begin position="319"/>
        <end position="351"/>
    </location>
</feature>
<feature type="transmembrane region" description="Helical" evidence="8">
    <location>
        <begin position="135"/>
        <end position="154"/>
    </location>
</feature>
<keyword evidence="4 8" id="KW-0812">Transmembrane</keyword>
<evidence type="ECO:0000256" key="1">
    <source>
        <dbReference type="ARBA" id="ARBA00004141"/>
    </source>
</evidence>
<protein>
    <submittedName>
        <fullName evidence="10">Ammonium transporter, conserved site</fullName>
    </submittedName>
</protein>
<keyword evidence="11" id="KW-1185">Reference proteome</keyword>
<evidence type="ECO:0000256" key="8">
    <source>
        <dbReference type="SAM" id="Phobius"/>
    </source>
</evidence>
<dbReference type="Pfam" id="PF00909">
    <property type="entry name" value="Ammonium_transp"/>
    <property type="match status" value="1"/>
</dbReference>
<dbReference type="Gene3D" id="1.10.3430.10">
    <property type="entry name" value="Ammonium transporter AmtB like domains"/>
    <property type="match status" value="1"/>
</dbReference>
<evidence type="ECO:0000256" key="5">
    <source>
        <dbReference type="ARBA" id="ARBA00022989"/>
    </source>
</evidence>
<keyword evidence="3" id="KW-0813">Transport</keyword>
<comment type="caution">
    <text evidence="10">The sequence shown here is derived from an EMBL/GenBank/DDBJ whole genome shotgun (WGS) entry which is preliminary data.</text>
</comment>
<evidence type="ECO:0000313" key="10">
    <source>
        <dbReference type="EMBL" id="CEF99770.1"/>
    </source>
</evidence>
<evidence type="ECO:0000256" key="2">
    <source>
        <dbReference type="ARBA" id="ARBA00005887"/>
    </source>
</evidence>
<keyword evidence="6 8" id="KW-0472">Membrane</keyword>
<evidence type="ECO:0000313" key="11">
    <source>
        <dbReference type="Proteomes" id="UP000009170"/>
    </source>
</evidence>
<dbReference type="GeneID" id="9835974"/>
<dbReference type="AlphaFoldDB" id="A0A090M6A4"/>
<feature type="transmembrane region" description="Helical" evidence="8">
    <location>
        <begin position="161"/>
        <end position="182"/>
    </location>
</feature>
<feature type="transmembrane region" description="Helical" evidence="8">
    <location>
        <begin position="424"/>
        <end position="443"/>
    </location>
</feature>
<evidence type="ECO:0000256" key="3">
    <source>
        <dbReference type="ARBA" id="ARBA00022448"/>
    </source>
</evidence>
<dbReference type="EMBL" id="CAID01000012">
    <property type="protein sequence ID" value="CEF99770.1"/>
    <property type="molecule type" value="Genomic_DNA"/>
</dbReference>
<dbReference type="GO" id="GO:0008519">
    <property type="term" value="F:ammonium channel activity"/>
    <property type="evidence" value="ECO:0007669"/>
    <property type="project" value="InterPro"/>
</dbReference>
<feature type="transmembrane region" description="Helical" evidence="8">
    <location>
        <begin position="206"/>
        <end position="228"/>
    </location>
</feature>
<keyword evidence="5 8" id="KW-1133">Transmembrane helix</keyword>
<evidence type="ECO:0000256" key="7">
    <source>
        <dbReference type="ARBA" id="ARBA00023177"/>
    </source>
</evidence>
<dbReference type="InterPro" id="IPR024041">
    <property type="entry name" value="NH4_transpt_AmtB-like_dom"/>
</dbReference>
<dbReference type="SUPFAM" id="SSF111352">
    <property type="entry name" value="Ammonium transporter"/>
    <property type="match status" value="1"/>
</dbReference>
<feature type="transmembrane region" description="Helical" evidence="8">
    <location>
        <begin position="72"/>
        <end position="94"/>
    </location>
</feature>
<dbReference type="Proteomes" id="UP000009170">
    <property type="component" value="Unassembled WGS sequence"/>
</dbReference>
<gene>
    <name evidence="10" type="ORF">OT_ostta12g00300</name>
</gene>
<accession>A0A090M6A4</accession>
<organism evidence="10 11">
    <name type="scientific">Ostreococcus tauri</name>
    <name type="common">Marine green alga</name>
    <dbReference type="NCBI Taxonomy" id="70448"/>
    <lineage>
        <taxon>Eukaryota</taxon>
        <taxon>Viridiplantae</taxon>
        <taxon>Chlorophyta</taxon>
        <taxon>Mamiellophyceae</taxon>
        <taxon>Mamiellales</taxon>
        <taxon>Bathycoccaceae</taxon>
        <taxon>Ostreococcus</taxon>
    </lineage>
</organism>
<sequence>MSFSDPAAANAVNATIAAFDALGVNVYLLSLDIRKADAVFLNVCAMLVFAAQIGFAMLEVGSVRVKNTKGILLKNVMDLCASAVSFFLIGYGLALGKSVGGGVFGGRVGDGFAMRTDNLSGSEATGDVVVSYTQAFFTMCFSATSATIVSGAVAERCSFRAYFVAATLVSGLIFPVVVHWSWGDDGWLAPVRSQHKLLSSVGVLDYAGSGFVHVVGGCAAFWLTYLIGPRQGRFTKGKRAPNPMPQQSPVFQVIGGLIMWYGWYGFTCGSIKTLAGPRIASLARVGLIHTLSGAVGGCTVMAIDLYLEPNVFMPFRMIYGSLSALVAASASAAHIHISISLCIAFVAGFIYVITSHLMTHVWRLDDVVDAVPIHFFNGIWGVIAAALFSDKRFLQQTYGEAYAGCGLVYGCAKGPAVLGNAMLYIVSIIIWVTVTFVPVMWLIKKYGWLRISSEQERIGTDAALHGGESYPEFQSAIFNFKDKITGSQSKLEMRVRASEAAKIATTLAALMDTSVTSDEQSLPDFDESP</sequence>
<feature type="transmembrane region" description="Helical" evidence="8">
    <location>
        <begin position="286"/>
        <end position="307"/>
    </location>
</feature>
<dbReference type="InterPro" id="IPR029020">
    <property type="entry name" value="Ammonium/urea_transptr"/>
</dbReference>
<feature type="transmembrane region" description="Helical" evidence="8">
    <location>
        <begin position="39"/>
        <end position="60"/>
    </location>
</feature>
<comment type="similarity">
    <text evidence="2">Belongs to the ammonia transporter channel (TC 1.A.11.2) family.</text>
</comment>
<dbReference type="InterPro" id="IPR018047">
    <property type="entry name" value="Ammonium_transpt_CS"/>
</dbReference>
<evidence type="ECO:0000259" key="9">
    <source>
        <dbReference type="Pfam" id="PF00909"/>
    </source>
</evidence>
<comment type="subcellular location">
    <subcellularLocation>
        <location evidence="1">Membrane</location>
        <topology evidence="1">Multi-pass membrane protein</topology>
    </subcellularLocation>
</comment>
<dbReference type="InParanoid" id="A0A090M6A4"/>
<dbReference type="STRING" id="70448.A0A090M6A4"/>